<dbReference type="GeneID" id="20362532"/>
<comment type="caution">
    <text evidence="3">The sequence shown here is derived from an EMBL/GenBank/DDBJ whole genome shotgun (WGS) entry which is preliminary data.</text>
</comment>
<dbReference type="EMBL" id="AFNW01000080">
    <property type="protein sequence ID" value="EKJ75966.1"/>
    <property type="molecule type" value="Genomic_DNA"/>
</dbReference>
<dbReference type="PANTHER" id="PTHR28094">
    <property type="entry name" value="MEIOTICALLY UP-REGULATED GENE 113 PROTEIN"/>
    <property type="match status" value="1"/>
</dbReference>
<dbReference type="PANTHER" id="PTHR28094:SF1">
    <property type="entry name" value="MEIOTICALLY UP-REGULATED GENE 113 PROTEIN"/>
    <property type="match status" value="1"/>
</dbReference>
<accession>K3UTW6</accession>
<evidence type="ECO:0000259" key="2">
    <source>
        <dbReference type="SMART" id="SM00974"/>
    </source>
</evidence>
<dbReference type="OrthoDB" id="2417614at2759"/>
<feature type="compositionally biased region" description="Low complexity" evidence="1">
    <location>
        <begin position="170"/>
        <end position="189"/>
    </location>
</feature>
<evidence type="ECO:0000313" key="3">
    <source>
        <dbReference type="EMBL" id="EKJ75966.1"/>
    </source>
</evidence>
<dbReference type="HOGENOM" id="CLU_672757_0_0_1"/>
<protein>
    <recommendedName>
        <fullName evidence="2">Bacteriophage T5 Orf172 DNA-binding domain-containing protein</fullName>
    </recommendedName>
</protein>
<keyword evidence="4" id="KW-1185">Reference proteome</keyword>
<dbReference type="KEGG" id="fpu:FPSE_03914"/>
<proteinExistence type="predicted"/>
<sequence length="430" mass="49222">MIPITATTTSKAGWPTTSSALRDLLNIDNGNNMKCHGQCQSGKNPGKRCGIAISKINSKKIASLLDQIVDHGSFCTSESLLSEMALLIMCPRFHRNQASKRLSLWETVLKPFKTVAFKKEDEDDSLATHKEDVSESLDTDMVEVKHEVLSKNEKNEKSISKITNYHTSQPIPSTPTKPSISSTPSTPSKLSLPKVFTPKHEFEDFGPAWTVIEINKDIRKLLLRPLLDTEKKSDGFIYAYLFPETYRDANPHIKIGYAHDVEKRMKDWRAQCGYDSKVICQFTAEHYVKVEKLVHRQLRNQRKREKECPTCHVSHQEWFKTKSTTASKNIMMWTSWMRQKPYDDDGNLKEKWRTRIEGLDMTDPSCWELLTEGVFDDDEDESELSEGDSFAWSNNDESEFSEDDALEDLDNNVPEITLTGDRCRGKESLR</sequence>
<organism evidence="3 4">
    <name type="scientific">Fusarium pseudograminearum (strain CS3096)</name>
    <name type="common">Wheat and barley crown-rot fungus</name>
    <dbReference type="NCBI Taxonomy" id="1028729"/>
    <lineage>
        <taxon>Eukaryota</taxon>
        <taxon>Fungi</taxon>
        <taxon>Dikarya</taxon>
        <taxon>Ascomycota</taxon>
        <taxon>Pezizomycotina</taxon>
        <taxon>Sordariomycetes</taxon>
        <taxon>Hypocreomycetidae</taxon>
        <taxon>Hypocreales</taxon>
        <taxon>Nectriaceae</taxon>
        <taxon>Fusarium</taxon>
    </lineage>
</organism>
<reference evidence="3 4" key="1">
    <citation type="journal article" date="2012" name="PLoS Pathog.">
        <title>Comparative pathogenomics reveals horizontally acquired novel virulence genes in fungi infecting cereal hosts.</title>
        <authorList>
            <person name="Gardiner D.M."/>
            <person name="McDonald M.C."/>
            <person name="Covarelli L."/>
            <person name="Solomon P.S."/>
            <person name="Rusu A.G."/>
            <person name="Marshall M."/>
            <person name="Kazan K."/>
            <person name="Chakraborty S."/>
            <person name="McDonald B.A."/>
            <person name="Manners J.M."/>
        </authorList>
    </citation>
    <scope>NUCLEOTIDE SEQUENCE [LARGE SCALE GENOMIC DNA]</scope>
    <source>
        <strain evidence="3 4">CS3096</strain>
    </source>
</reference>
<gene>
    <name evidence="3" type="ORF">FPSE_03914</name>
</gene>
<dbReference type="InterPro" id="IPR018306">
    <property type="entry name" value="Phage_T5_Orf172_DNA-bd"/>
</dbReference>
<dbReference type="AlphaFoldDB" id="K3UTW6"/>
<dbReference type="InterPro" id="IPR053006">
    <property type="entry name" value="Meiosis_regulatory"/>
</dbReference>
<evidence type="ECO:0000313" key="4">
    <source>
        <dbReference type="Proteomes" id="UP000007978"/>
    </source>
</evidence>
<dbReference type="RefSeq" id="XP_009255307.1">
    <property type="nucleotide sequence ID" value="XM_009257032.1"/>
</dbReference>
<feature type="region of interest" description="Disordered" evidence="1">
    <location>
        <begin position="163"/>
        <end position="189"/>
    </location>
</feature>
<evidence type="ECO:0000256" key="1">
    <source>
        <dbReference type="SAM" id="MobiDB-lite"/>
    </source>
</evidence>
<dbReference type="eggNOG" id="ENOG502RPP8">
    <property type="taxonomic scope" value="Eukaryota"/>
</dbReference>
<feature type="region of interest" description="Disordered" evidence="1">
    <location>
        <begin position="378"/>
        <end position="430"/>
    </location>
</feature>
<dbReference type="Pfam" id="PF10544">
    <property type="entry name" value="T5orf172"/>
    <property type="match status" value="1"/>
</dbReference>
<feature type="compositionally biased region" description="Basic and acidic residues" evidence="1">
    <location>
        <begin position="421"/>
        <end position="430"/>
    </location>
</feature>
<dbReference type="Proteomes" id="UP000007978">
    <property type="component" value="Chromosome 1"/>
</dbReference>
<name>K3UTW6_FUSPC</name>
<feature type="domain" description="Bacteriophage T5 Orf172 DNA-binding" evidence="2">
    <location>
        <begin position="247"/>
        <end position="333"/>
    </location>
</feature>
<dbReference type="SMART" id="SM00974">
    <property type="entry name" value="T5orf172"/>
    <property type="match status" value="1"/>
</dbReference>
<feature type="compositionally biased region" description="Acidic residues" evidence="1">
    <location>
        <begin position="396"/>
        <end position="410"/>
    </location>
</feature>